<keyword evidence="3" id="KW-1185">Reference proteome</keyword>
<feature type="domain" description="Heterokaryon incompatibility" evidence="1">
    <location>
        <begin position="46"/>
        <end position="201"/>
    </location>
</feature>
<dbReference type="OrthoDB" id="5125733at2759"/>
<gene>
    <name evidence="2" type="ORF">BU16DRAFT_483314</name>
</gene>
<dbReference type="Pfam" id="PF06985">
    <property type="entry name" value="HET"/>
    <property type="match status" value="1"/>
</dbReference>
<name>A0A6A6QZW2_9PEZI</name>
<dbReference type="Proteomes" id="UP000799750">
    <property type="component" value="Unassembled WGS sequence"/>
</dbReference>
<protein>
    <submittedName>
        <fullName evidence="2">HET-domain-containing protein</fullName>
    </submittedName>
</protein>
<dbReference type="InterPro" id="IPR010730">
    <property type="entry name" value="HET"/>
</dbReference>
<evidence type="ECO:0000313" key="2">
    <source>
        <dbReference type="EMBL" id="KAF2497985.1"/>
    </source>
</evidence>
<reference evidence="2" key="1">
    <citation type="journal article" date="2020" name="Stud. Mycol.">
        <title>101 Dothideomycetes genomes: a test case for predicting lifestyles and emergence of pathogens.</title>
        <authorList>
            <person name="Haridas S."/>
            <person name="Albert R."/>
            <person name="Binder M."/>
            <person name="Bloem J."/>
            <person name="Labutti K."/>
            <person name="Salamov A."/>
            <person name="Andreopoulos B."/>
            <person name="Baker S."/>
            <person name="Barry K."/>
            <person name="Bills G."/>
            <person name="Bluhm B."/>
            <person name="Cannon C."/>
            <person name="Castanera R."/>
            <person name="Culley D."/>
            <person name="Daum C."/>
            <person name="Ezra D."/>
            <person name="Gonzalez J."/>
            <person name="Henrissat B."/>
            <person name="Kuo A."/>
            <person name="Liang C."/>
            <person name="Lipzen A."/>
            <person name="Lutzoni F."/>
            <person name="Magnuson J."/>
            <person name="Mondo S."/>
            <person name="Nolan M."/>
            <person name="Ohm R."/>
            <person name="Pangilinan J."/>
            <person name="Park H.-J."/>
            <person name="Ramirez L."/>
            <person name="Alfaro M."/>
            <person name="Sun H."/>
            <person name="Tritt A."/>
            <person name="Yoshinaga Y."/>
            <person name="Zwiers L.-H."/>
            <person name="Turgeon B."/>
            <person name="Goodwin S."/>
            <person name="Spatafora J."/>
            <person name="Crous P."/>
            <person name="Grigoriev I."/>
        </authorList>
    </citation>
    <scope>NUCLEOTIDE SEQUENCE</scope>
    <source>
        <strain evidence="2">CBS 269.34</strain>
    </source>
</reference>
<dbReference type="PANTHER" id="PTHR33112">
    <property type="entry name" value="DOMAIN PROTEIN, PUTATIVE-RELATED"/>
    <property type="match status" value="1"/>
</dbReference>
<sequence length="570" mass="65017">MANCKQHHKACRIPDLTFKPTRLIDVGRAEEGRGPHLMRPKDAVQYAALSYCWGPKSDVQSVLKTKKTNIDHYMTNIPLQLLPQTIQDAIKLCQGINIRYLWVDSLCILQDDKDDWSRESGLMRHIYYNSYLTITAAYPDSCKKGFLGKQSLGERGWQRRFRAKDEFDEVSDKFCIRLGSTKSATDEDDSPLSKRGWTLQESILPICKIIFNGEEMKWTCNEETFCECGHLIGHHEEDFPDLKGAESPIVIGLPGGQSPHLRAWIQVVREYSNRKLTEPMDKLSAVSGLAQFFQEANTPEQEKSDTYLAGLWRDNLQFWLTWRVDSLREYTHSRPLPYRAPTWSWASVDGPVQYHDIDNSGELQPCDFNIHEWRSNPAPPGNDRTGAVVSAHLLVSGLFAPVQLVVEDTHSFLHPEPFFQECVYQLFGDGTGGVQVLHLITSPLYQESKYPSFAARGVHLIRGRNFRMHDVCVDIPMAVNLRKDDTCYTCWHQGSGCDVCSFDVNPQFFCLKVCRQRYDGPESSLVYSLILKRSFTVKDAFERVGMGCWLLDSNDEGPWKGAERATIKLV</sequence>
<proteinExistence type="predicted"/>
<dbReference type="AlphaFoldDB" id="A0A6A6QZW2"/>
<organism evidence="2 3">
    <name type="scientific">Lophium mytilinum</name>
    <dbReference type="NCBI Taxonomy" id="390894"/>
    <lineage>
        <taxon>Eukaryota</taxon>
        <taxon>Fungi</taxon>
        <taxon>Dikarya</taxon>
        <taxon>Ascomycota</taxon>
        <taxon>Pezizomycotina</taxon>
        <taxon>Dothideomycetes</taxon>
        <taxon>Pleosporomycetidae</taxon>
        <taxon>Mytilinidiales</taxon>
        <taxon>Mytilinidiaceae</taxon>
        <taxon>Lophium</taxon>
    </lineage>
</organism>
<dbReference type="PANTHER" id="PTHR33112:SF16">
    <property type="entry name" value="HETEROKARYON INCOMPATIBILITY DOMAIN-CONTAINING PROTEIN"/>
    <property type="match status" value="1"/>
</dbReference>
<evidence type="ECO:0000313" key="3">
    <source>
        <dbReference type="Proteomes" id="UP000799750"/>
    </source>
</evidence>
<accession>A0A6A6QZW2</accession>
<dbReference type="EMBL" id="MU004186">
    <property type="protein sequence ID" value="KAF2497985.1"/>
    <property type="molecule type" value="Genomic_DNA"/>
</dbReference>
<evidence type="ECO:0000259" key="1">
    <source>
        <dbReference type="Pfam" id="PF06985"/>
    </source>
</evidence>